<accession>A0ABQ6XUC9</accession>
<protein>
    <submittedName>
        <fullName evidence="2">Uncharacterized protein</fullName>
    </submittedName>
</protein>
<proteinExistence type="predicted"/>
<feature type="compositionally biased region" description="Basic and acidic residues" evidence="1">
    <location>
        <begin position="50"/>
        <end position="67"/>
    </location>
</feature>
<dbReference type="Proteomes" id="UP000731519">
    <property type="component" value="Unassembled WGS sequence"/>
</dbReference>
<comment type="caution">
    <text evidence="2">The sequence shown here is derived from an EMBL/GenBank/DDBJ whole genome shotgun (WGS) entry which is preliminary data.</text>
</comment>
<evidence type="ECO:0000256" key="1">
    <source>
        <dbReference type="SAM" id="MobiDB-lite"/>
    </source>
</evidence>
<gene>
    <name evidence="2" type="ORF">K701_13430</name>
</gene>
<dbReference type="EMBL" id="ASYR01000015">
    <property type="protein sequence ID" value="KAF0649349.1"/>
    <property type="molecule type" value="Genomic_DNA"/>
</dbReference>
<reference evidence="2 3" key="1">
    <citation type="submission" date="2013-05" db="EMBL/GenBank/DDBJ databases">
        <title>Genome Sequence of Streptomyces fradiae.</title>
        <authorList>
            <person name="Kirby R."/>
        </authorList>
    </citation>
    <scope>NUCLEOTIDE SEQUENCE [LARGE SCALE GENOMIC DNA]</scope>
    <source>
        <strain evidence="2 3">ATCC 10745</strain>
    </source>
</reference>
<evidence type="ECO:0000313" key="3">
    <source>
        <dbReference type="Proteomes" id="UP000731519"/>
    </source>
</evidence>
<name>A0ABQ6XUC9_STRFR</name>
<evidence type="ECO:0000313" key="2">
    <source>
        <dbReference type="EMBL" id="KAF0649349.1"/>
    </source>
</evidence>
<feature type="region of interest" description="Disordered" evidence="1">
    <location>
        <begin position="23"/>
        <end position="67"/>
    </location>
</feature>
<sequence>MTPRRLAWRRVLALRAVTARRRTGFEPSSRALAGSGGPTTEMAWPPGLRTRRDLARFSPPRESRTTS</sequence>
<keyword evidence="3" id="KW-1185">Reference proteome</keyword>
<organism evidence="2 3">
    <name type="scientific">Streptomyces fradiae ATCC 10745 = DSM 40063</name>
    <dbReference type="NCBI Taxonomy" id="1319510"/>
    <lineage>
        <taxon>Bacteria</taxon>
        <taxon>Bacillati</taxon>
        <taxon>Actinomycetota</taxon>
        <taxon>Actinomycetes</taxon>
        <taxon>Kitasatosporales</taxon>
        <taxon>Streptomycetaceae</taxon>
        <taxon>Streptomyces</taxon>
    </lineage>
</organism>